<dbReference type="AlphaFoldDB" id="A0AAJ0MGX7"/>
<evidence type="ECO:0000313" key="3">
    <source>
        <dbReference type="Proteomes" id="UP001275084"/>
    </source>
</evidence>
<accession>A0AAJ0MGX7</accession>
<reference evidence="2" key="2">
    <citation type="submission" date="2023-06" db="EMBL/GenBank/DDBJ databases">
        <authorList>
            <consortium name="Lawrence Berkeley National Laboratory"/>
            <person name="Haridas S."/>
            <person name="Hensen N."/>
            <person name="Bonometti L."/>
            <person name="Westerberg I."/>
            <person name="Brannstrom I.O."/>
            <person name="Guillou S."/>
            <person name="Cros-Aarteil S."/>
            <person name="Calhoun S."/>
            <person name="Kuo A."/>
            <person name="Mondo S."/>
            <person name="Pangilinan J."/>
            <person name="Riley R."/>
            <person name="Labutti K."/>
            <person name="Andreopoulos B."/>
            <person name="Lipzen A."/>
            <person name="Chen C."/>
            <person name="Yanf M."/>
            <person name="Daum C."/>
            <person name="Ng V."/>
            <person name="Clum A."/>
            <person name="Steindorff A."/>
            <person name="Ohm R."/>
            <person name="Martin F."/>
            <person name="Silar P."/>
            <person name="Natvig D."/>
            <person name="Lalanne C."/>
            <person name="Gautier V."/>
            <person name="Ament-Velasquez S.L."/>
            <person name="Kruys A."/>
            <person name="Hutchinson M.I."/>
            <person name="Powell A.J."/>
            <person name="Barry K."/>
            <person name="Miller A.N."/>
            <person name="Grigoriev I.V."/>
            <person name="Debuchy R."/>
            <person name="Gladieux P."/>
            <person name="Thoren M.H."/>
            <person name="Johannesson H."/>
        </authorList>
    </citation>
    <scope>NUCLEOTIDE SEQUENCE</scope>
    <source>
        <strain evidence="2">CBS 955.72</strain>
    </source>
</reference>
<evidence type="ECO:0000259" key="1">
    <source>
        <dbReference type="Pfam" id="PF06985"/>
    </source>
</evidence>
<dbReference type="Proteomes" id="UP001275084">
    <property type="component" value="Unassembled WGS sequence"/>
</dbReference>
<feature type="domain" description="Heterokaryon incompatibility" evidence="1">
    <location>
        <begin position="34"/>
        <end position="222"/>
    </location>
</feature>
<dbReference type="InterPro" id="IPR052895">
    <property type="entry name" value="HetReg/Transcr_Mod"/>
</dbReference>
<comment type="caution">
    <text evidence="2">The sequence shown here is derived from an EMBL/GenBank/DDBJ whole genome shotgun (WGS) entry which is preliminary data.</text>
</comment>
<reference evidence="2" key="1">
    <citation type="journal article" date="2023" name="Mol. Phylogenet. Evol.">
        <title>Genome-scale phylogeny and comparative genomics of the fungal order Sordariales.</title>
        <authorList>
            <person name="Hensen N."/>
            <person name="Bonometti L."/>
            <person name="Westerberg I."/>
            <person name="Brannstrom I.O."/>
            <person name="Guillou S."/>
            <person name="Cros-Aarteil S."/>
            <person name="Calhoun S."/>
            <person name="Haridas S."/>
            <person name="Kuo A."/>
            <person name="Mondo S."/>
            <person name="Pangilinan J."/>
            <person name="Riley R."/>
            <person name="LaButti K."/>
            <person name="Andreopoulos B."/>
            <person name="Lipzen A."/>
            <person name="Chen C."/>
            <person name="Yan M."/>
            <person name="Daum C."/>
            <person name="Ng V."/>
            <person name="Clum A."/>
            <person name="Steindorff A."/>
            <person name="Ohm R.A."/>
            <person name="Martin F."/>
            <person name="Silar P."/>
            <person name="Natvig D.O."/>
            <person name="Lalanne C."/>
            <person name="Gautier V."/>
            <person name="Ament-Velasquez S.L."/>
            <person name="Kruys A."/>
            <person name="Hutchinson M.I."/>
            <person name="Powell A.J."/>
            <person name="Barry K."/>
            <person name="Miller A.N."/>
            <person name="Grigoriev I.V."/>
            <person name="Debuchy R."/>
            <person name="Gladieux P."/>
            <person name="Hiltunen Thoren M."/>
            <person name="Johannesson H."/>
        </authorList>
    </citation>
    <scope>NUCLEOTIDE SEQUENCE</scope>
    <source>
        <strain evidence="2">CBS 955.72</strain>
    </source>
</reference>
<dbReference type="PANTHER" id="PTHR24148">
    <property type="entry name" value="ANKYRIN REPEAT DOMAIN-CONTAINING PROTEIN 39 HOMOLOG-RELATED"/>
    <property type="match status" value="1"/>
</dbReference>
<protein>
    <recommendedName>
        <fullName evidence="1">Heterokaryon incompatibility domain-containing protein</fullName>
    </recommendedName>
</protein>
<proteinExistence type="predicted"/>
<organism evidence="2 3">
    <name type="scientific">Lasiosphaeria hispida</name>
    <dbReference type="NCBI Taxonomy" id="260671"/>
    <lineage>
        <taxon>Eukaryota</taxon>
        <taxon>Fungi</taxon>
        <taxon>Dikarya</taxon>
        <taxon>Ascomycota</taxon>
        <taxon>Pezizomycotina</taxon>
        <taxon>Sordariomycetes</taxon>
        <taxon>Sordariomycetidae</taxon>
        <taxon>Sordariales</taxon>
        <taxon>Lasiosphaeriaceae</taxon>
        <taxon>Lasiosphaeria</taxon>
    </lineage>
</organism>
<evidence type="ECO:0000313" key="2">
    <source>
        <dbReference type="EMBL" id="KAK3358152.1"/>
    </source>
</evidence>
<dbReference type="Pfam" id="PF06985">
    <property type="entry name" value="HET"/>
    <property type="match status" value="1"/>
</dbReference>
<dbReference type="PANTHER" id="PTHR24148:SF64">
    <property type="entry name" value="HETEROKARYON INCOMPATIBILITY DOMAIN-CONTAINING PROTEIN"/>
    <property type="match status" value="1"/>
</dbReference>
<keyword evidence="3" id="KW-1185">Reference proteome</keyword>
<dbReference type="EMBL" id="JAUIQD010000003">
    <property type="protein sequence ID" value="KAK3358152.1"/>
    <property type="molecule type" value="Genomic_DNA"/>
</dbReference>
<dbReference type="InterPro" id="IPR010730">
    <property type="entry name" value="HET"/>
</dbReference>
<sequence length="757" mass="84516">MATVLPTRLLRRIDDDFSVFSPELSPQRGSINFDIVSYRWGTPVAKYFCERFCGITGVEWEVTIPQEKLNDIKRLMRTATIEYMWADCVCIKSGDASDAPVEIAKMYDYYREAERCHILLDMERAWRPQQIVKDLKVVDHVIVSMSAAAIVTESISLTHDVVTKLAEWADETEKPWVFPLPRETVASAAVDAGLLNCYATCINHIASLFDNEYFSRVWTFQEILLGKQIRMWSVNPSTLESIGSLEDWINLATDAKDKAEKLQRWIEASRVHKTDAVLAVLAVIEVHKLYLEGLQTRVRGIHSARIDIITGGPSWWMHNHGGVSNIFSAISIKSRECVKQQDVFRGLLGIFNGLFDAKEIEQYMKGDMNVMTFQFFRRLSKRTKRAWTPLVLSSKRQQEPGWDWIPVVAADGRSTTDCFAGVANLGMLDESGGGALVVANATMASWVYPRDYVDIKVTRVGRRDGGDRDGGRGIRFEFTGCNCGMSIGTRSRFGSSTNIPVSEQWEDVTTDETGRALVRCGTILGHLLDPDQEIGQYRGRLFRNLQPVWNTTDTNAKPPDWVNRCVSGTYLATASHFRVHNESVRYNMAAITKCKSRLHNPATANLECEMKVKCGCVVTAPYSMLFEAITAVQGSSLGATSASLDGDGRITLTDGLGLIQVEDLDEGREQKFRLIAFEGEADAHRKHARRCMSTPSGMPVDKNLQWPKGRVLVDGGFNHGPMATLLGGYGYVRTGGAGNLLLCRSNPLHYYRLMGGA</sequence>
<name>A0AAJ0MGX7_9PEZI</name>
<gene>
    <name evidence="2" type="ORF">B0T25DRAFT_605664</name>
</gene>